<dbReference type="STRING" id="661367.LLO_1064"/>
<accession>D3HR89</accession>
<dbReference type="GeneID" id="40925294"/>
<name>D3HR89_LEGLN</name>
<protein>
    <submittedName>
        <fullName evidence="1">Uncharacterized protein</fullName>
    </submittedName>
</protein>
<dbReference type="AlphaFoldDB" id="D3HR89"/>
<evidence type="ECO:0000313" key="1">
    <source>
        <dbReference type="EMBL" id="CBJ11416.1"/>
    </source>
</evidence>
<organism evidence="1 2">
    <name type="scientific">Legionella longbeachae serogroup 1 (strain NSW150)</name>
    <dbReference type="NCBI Taxonomy" id="661367"/>
    <lineage>
        <taxon>Bacteria</taxon>
        <taxon>Pseudomonadati</taxon>
        <taxon>Pseudomonadota</taxon>
        <taxon>Gammaproteobacteria</taxon>
        <taxon>Legionellales</taxon>
        <taxon>Legionellaceae</taxon>
        <taxon>Legionella</taxon>
    </lineage>
</organism>
<dbReference type="KEGG" id="llo:LLO_1064"/>
<gene>
    <name evidence="1" type="ordered locus">LLO_1064</name>
</gene>
<evidence type="ECO:0000313" key="2">
    <source>
        <dbReference type="Proteomes" id="UP000001060"/>
    </source>
</evidence>
<dbReference type="RefSeq" id="WP_003632262.1">
    <property type="nucleotide sequence ID" value="NC_013861.1"/>
</dbReference>
<keyword evidence="2" id="KW-1185">Reference proteome</keyword>
<sequence length="146" mass="16527">MSYLDALYPVEYAKALILLQKANALTQETLKYFKCSGLPHEFLSFLEKVKHVQQLNAESAKWIMTTCLGYHSETQHLAFIELNKAKIQFDVADLLSKEISGKILIIAKLNSLTQDECAGICFIKKSKKQPKAGTVSYIERCRYYGG</sequence>
<proteinExistence type="predicted"/>
<reference evidence="1 2" key="1">
    <citation type="journal article" date="2010" name="PLoS Genet.">
        <title>Analysis of the Legionella longbeachae genome and transcriptome uncovers unique strategies to cause Legionnaires' disease.</title>
        <authorList>
            <person name="Cazalet C."/>
            <person name="Gomez-Valero L."/>
            <person name="Rusniok C."/>
            <person name="Lomma M."/>
            <person name="Dervins-Ravault D."/>
            <person name="Newton H."/>
            <person name="Sansom F."/>
            <person name="Jarraud S."/>
            <person name="Zidane N."/>
            <person name="Ma L."/>
            <person name="Bouchier C."/>
            <person name="Etienne J."/>
            <person name="Hartland E."/>
            <person name="Buchrieser C."/>
        </authorList>
    </citation>
    <scope>NUCLEOTIDE SEQUENCE [LARGE SCALE GENOMIC DNA]</scope>
    <source>
        <strain evidence="1 2">NSW150</strain>
    </source>
</reference>
<dbReference type="Proteomes" id="UP000001060">
    <property type="component" value="Chromosome"/>
</dbReference>
<dbReference type="HOGENOM" id="CLU_1775099_0_0_6"/>
<dbReference type="EMBL" id="FN650140">
    <property type="protein sequence ID" value="CBJ11416.1"/>
    <property type="molecule type" value="Genomic_DNA"/>
</dbReference>